<keyword evidence="3" id="KW-1185">Reference proteome</keyword>
<reference evidence="2" key="4">
    <citation type="journal article" date="2015" name="G3 (Bethesda)">
        <title>Genome sequences of three phytopathogenic species of the Magnaporthaceae family of fungi.</title>
        <authorList>
            <person name="Okagaki L.H."/>
            <person name="Nunes C.C."/>
            <person name="Sailsbery J."/>
            <person name="Clay B."/>
            <person name="Brown D."/>
            <person name="John T."/>
            <person name="Oh Y."/>
            <person name="Young N."/>
            <person name="Fitzgerald M."/>
            <person name="Haas B.J."/>
            <person name="Zeng Q."/>
            <person name="Young S."/>
            <person name="Adiconis X."/>
            <person name="Fan L."/>
            <person name="Levin J.Z."/>
            <person name="Mitchell T.K."/>
            <person name="Okubara P.A."/>
            <person name="Farman M.L."/>
            <person name="Kohn L.M."/>
            <person name="Birren B."/>
            <person name="Ma L.-J."/>
            <person name="Dean R.A."/>
        </authorList>
    </citation>
    <scope>NUCLEOTIDE SEQUENCE</scope>
    <source>
        <strain evidence="2">R3-111a-1</strain>
    </source>
</reference>
<evidence type="ECO:0000313" key="3">
    <source>
        <dbReference type="Proteomes" id="UP000006039"/>
    </source>
</evidence>
<organism evidence="1">
    <name type="scientific">Gaeumannomyces tritici (strain R3-111a-1)</name>
    <name type="common">Wheat and barley take-all root rot fungus</name>
    <name type="synonym">Gaeumannomyces graminis var. tritici</name>
    <dbReference type="NCBI Taxonomy" id="644352"/>
    <lineage>
        <taxon>Eukaryota</taxon>
        <taxon>Fungi</taxon>
        <taxon>Dikarya</taxon>
        <taxon>Ascomycota</taxon>
        <taxon>Pezizomycotina</taxon>
        <taxon>Sordariomycetes</taxon>
        <taxon>Sordariomycetidae</taxon>
        <taxon>Magnaporthales</taxon>
        <taxon>Magnaporthaceae</taxon>
        <taxon>Gaeumannomyces</taxon>
    </lineage>
</organism>
<accession>J3NZ17</accession>
<dbReference type="HOGENOM" id="CLU_2320522_0_0_1"/>
<reference evidence="1" key="2">
    <citation type="submission" date="2010-07" db="EMBL/GenBank/DDBJ databases">
        <authorList>
            <consortium name="The Broad Institute Genome Sequencing Platform"/>
            <consortium name="Broad Institute Genome Sequencing Center for Infectious Disease"/>
            <person name="Ma L.-J."/>
            <person name="Dead R."/>
            <person name="Young S."/>
            <person name="Zeng Q."/>
            <person name="Koehrsen M."/>
            <person name="Alvarado L."/>
            <person name="Berlin A."/>
            <person name="Chapman S.B."/>
            <person name="Chen Z."/>
            <person name="Freedman E."/>
            <person name="Gellesch M."/>
            <person name="Goldberg J."/>
            <person name="Griggs A."/>
            <person name="Gujja S."/>
            <person name="Heilman E.R."/>
            <person name="Heiman D."/>
            <person name="Hepburn T."/>
            <person name="Howarth C."/>
            <person name="Jen D."/>
            <person name="Larson L."/>
            <person name="Mehta T."/>
            <person name="Neiman D."/>
            <person name="Pearson M."/>
            <person name="Roberts A."/>
            <person name="Saif S."/>
            <person name="Shea T."/>
            <person name="Shenoy N."/>
            <person name="Sisk P."/>
            <person name="Stolte C."/>
            <person name="Sykes S."/>
            <person name="Walk T."/>
            <person name="White J."/>
            <person name="Yandava C."/>
            <person name="Haas B."/>
            <person name="Nusbaum C."/>
            <person name="Birren B."/>
        </authorList>
    </citation>
    <scope>NUCLEOTIDE SEQUENCE</scope>
    <source>
        <strain evidence="1">R3-111a-1</strain>
    </source>
</reference>
<dbReference type="EnsemblFungi" id="EJT76600">
    <property type="protein sequence ID" value="EJT76600"/>
    <property type="gene ID" value="GGTG_06517"/>
</dbReference>
<reference evidence="1" key="3">
    <citation type="submission" date="2010-09" db="EMBL/GenBank/DDBJ databases">
        <title>Annotation of Gaeumannomyces graminis var. tritici R3-111a-1.</title>
        <authorList>
            <consortium name="The Broad Institute Genome Sequencing Platform"/>
            <person name="Ma L.-J."/>
            <person name="Dead R."/>
            <person name="Young S.K."/>
            <person name="Zeng Q."/>
            <person name="Gargeya S."/>
            <person name="Fitzgerald M."/>
            <person name="Haas B."/>
            <person name="Abouelleil A."/>
            <person name="Alvarado L."/>
            <person name="Arachchi H.M."/>
            <person name="Berlin A."/>
            <person name="Brown A."/>
            <person name="Chapman S.B."/>
            <person name="Chen Z."/>
            <person name="Dunbar C."/>
            <person name="Freedman E."/>
            <person name="Gearin G."/>
            <person name="Gellesch M."/>
            <person name="Goldberg J."/>
            <person name="Griggs A."/>
            <person name="Gujja S."/>
            <person name="Heiman D."/>
            <person name="Howarth C."/>
            <person name="Larson L."/>
            <person name="Lui A."/>
            <person name="MacDonald P.J.P."/>
            <person name="Mehta T."/>
            <person name="Montmayeur A."/>
            <person name="Murphy C."/>
            <person name="Neiman D."/>
            <person name="Pearson M."/>
            <person name="Priest M."/>
            <person name="Roberts A."/>
            <person name="Saif S."/>
            <person name="Shea T."/>
            <person name="Shenoy N."/>
            <person name="Sisk P."/>
            <person name="Stolte C."/>
            <person name="Sykes S."/>
            <person name="Yandava C."/>
            <person name="Wortman J."/>
            <person name="Nusbaum C."/>
            <person name="Birren B."/>
        </authorList>
    </citation>
    <scope>NUCLEOTIDE SEQUENCE</scope>
    <source>
        <strain evidence="1">R3-111a-1</strain>
    </source>
</reference>
<dbReference type="EMBL" id="GL385397">
    <property type="protein sequence ID" value="EJT76600.1"/>
    <property type="molecule type" value="Genomic_DNA"/>
</dbReference>
<evidence type="ECO:0000313" key="1">
    <source>
        <dbReference type="EMBL" id="EJT76600.1"/>
    </source>
</evidence>
<gene>
    <name evidence="2" type="primary">20346975</name>
    <name evidence="1" type="ORF">GGTG_06517</name>
</gene>
<reference evidence="3" key="1">
    <citation type="submission" date="2010-07" db="EMBL/GenBank/DDBJ databases">
        <title>The genome sequence of Gaeumannomyces graminis var. tritici strain R3-111a-1.</title>
        <authorList>
            <consortium name="The Broad Institute Genome Sequencing Platform"/>
            <person name="Ma L.-J."/>
            <person name="Dead R."/>
            <person name="Young S."/>
            <person name="Zeng Q."/>
            <person name="Koehrsen M."/>
            <person name="Alvarado L."/>
            <person name="Berlin A."/>
            <person name="Chapman S.B."/>
            <person name="Chen Z."/>
            <person name="Freedman E."/>
            <person name="Gellesch M."/>
            <person name="Goldberg J."/>
            <person name="Griggs A."/>
            <person name="Gujja S."/>
            <person name="Heilman E.R."/>
            <person name="Heiman D."/>
            <person name="Hepburn T."/>
            <person name="Howarth C."/>
            <person name="Jen D."/>
            <person name="Larson L."/>
            <person name="Mehta T."/>
            <person name="Neiman D."/>
            <person name="Pearson M."/>
            <person name="Roberts A."/>
            <person name="Saif S."/>
            <person name="Shea T."/>
            <person name="Shenoy N."/>
            <person name="Sisk P."/>
            <person name="Stolte C."/>
            <person name="Sykes S."/>
            <person name="Walk T."/>
            <person name="White J."/>
            <person name="Yandava C."/>
            <person name="Haas B."/>
            <person name="Nusbaum C."/>
            <person name="Birren B."/>
        </authorList>
    </citation>
    <scope>NUCLEOTIDE SEQUENCE [LARGE SCALE GENOMIC DNA]</scope>
    <source>
        <strain evidence="3">R3-111a-1</strain>
    </source>
</reference>
<dbReference type="AlphaFoldDB" id="J3NZ17"/>
<reference evidence="2" key="5">
    <citation type="submission" date="2018-04" db="UniProtKB">
        <authorList>
            <consortium name="EnsemblFungi"/>
        </authorList>
    </citation>
    <scope>IDENTIFICATION</scope>
    <source>
        <strain evidence="2">R3-111a-1</strain>
    </source>
</reference>
<dbReference type="Proteomes" id="UP000006039">
    <property type="component" value="Unassembled WGS sequence"/>
</dbReference>
<sequence length="99" mass="10863">MSELDPNPAVLPPTPAILPRLCTPQLLLRRVEPVSISTWRRRAESPCPLNYKAVAWNRREMRDTMPTARARSSQPAAVTPAGLCDMLDGLSSAANILGR</sequence>
<dbReference type="RefSeq" id="XP_009222600.1">
    <property type="nucleotide sequence ID" value="XM_009224336.1"/>
</dbReference>
<name>J3NZ17_GAET3</name>
<protein>
    <submittedName>
        <fullName evidence="1 2">Uncharacterized protein</fullName>
    </submittedName>
</protein>
<dbReference type="VEuPathDB" id="FungiDB:GGTG_06517"/>
<proteinExistence type="predicted"/>
<dbReference type="GeneID" id="20346975"/>
<evidence type="ECO:0000313" key="2">
    <source>
        <dbReference type="EnsemblFungi" id="EJT76600"/>
    </source>
</evidence>